<evidence type="ECO:0000256" key="1">
    <source>
        <dbReference type="ARBA" id="ARBA00000085"/>
    </source>
</evidence>
<keyword evidence="4" id="KW-0418">Kinase</keyword>
<dbReference type="GO" id="GO:0000155">
    <property type="term" value="F:phosphorelay sensor kinase activity"/>
    <property type="evidence" value="ECO:0007669"/>
    <property type="project" value="InterPro"/>
</dbReference>
<evidence type="ECO:0000256" key="2">
    <source>
        <dbReference type="ARBA" id="ARBA00012438"/>
    </source>
</evidence>
<dbReference type="Gene3D" id="1.10.287.130">
    <property type="match status" value="1"/>
</dbReference>
<keyword evidence="4" id="KW-0808">Transferase</keyword>
<evidence type="ECO:0000259" key="3">
    <source>
        <dbReference type="SMART" id="SM00388"/>
    </source>
</evidence>
<evidence type="ECO:0000313" key="4">
    <source>
        <dbReference type="EMBL" id="RVU02329.1"/>
    </source>
</evidence>
<dbReference type="RefSeq" id="WP_127711748.1">
    <property type="nucleotide sequence ID" value="NZ_SACO01000020.1"/>
</dbReference>
<dbReference type="CDD" id="cd00082">
    <property type="entry name" value="HisKA"/>
    <property type="match status" value="1"/>
</dbReference>
<organism evidence="4 5">
    <name type="scientific">Novosphingobium umbonatum</name>
    <dbReference type="NCBI Taxonomy" id="1908524"/>
    <lineage>
        <taxon>Bacteria</taxon>
        <taxon>Pseudomonadati</taxon>
        <taxon>Pseudomonadota</taxon>
        <taxon>Alphaproteobacteria</taxon>
        <taxon>Sphingomonadales</taxon>
        <taxon>Sphingomonadaceae</taxon>
        <taxon>Novosphingobium</taxon>
    </lineage>
</organism>
<dbReference type="EMBL" id="SACO01000020">
    <property type="protein sequence ID" value="RVU02329.1"/>
    <property type="molecule type" value="Genomic_DNA"/>
</dbReference>
<dbReference type="SMART" id="SM00388">
    <property type="entry name" value="HisKA"/>
    <property type="match status" value="1"/>
</dbReference>
<sequence>MRYDDRLATVLNLIPVGPNVARIQFRQLLDLLGTRAAEERGDVLDRAYLRLSQLRDMIPAQDRATILREPGLRLRSPRLVAELARGESLQAQAAIQAAQLTQEQWVDLIPALPLATRGLLRDRTDLGPAARDLLERLGLGARPLGFSGEAVPEPVAVSQPEAKTAPAQPVPPPKPVFTAMAAAHPAVPEPVPAQVDAETIGDIVRRIAAFQQAREAAPEAAPPLRDGTTTAITAFDFASDGEGRIVWSEAGVAPMVVGHALSSHGPAAHALRLHQPLRGQRVVLNGAPAITGEWQVDAVPKFDPVGGRFLGHIGRFRRMQQAKPASPPPVVESEADRLRQLLHELRTPVNAIQGFAEVIQQQLFGPAPHEYRSLAAVIAVDSALMLAGFEELDRFAKLDSGVMELTGGTCDFAQVLASTIGRFQPDGSGKNPHWSYLSTTNAAPMGIAELEAERLCWRLLATLSSNAAADDHLEAALATDATRLCVSLSLPPSLASLDDHALFHAPAADSALVPGVGIFGTGFSLRLAAAEARAAGGKLVRDEALLLLVLPLLTPSQNPAARVGLSETCEHPAE</sequence>
<proteinExistence type="predicted"/>
<gene>
    <name evidence="4" type="ORF">EOE18_17035</name>
</gene>
<dbReference type="SUPFAM" id="SSF47384">
    <property type="entry name" value="Homodimeric domain of signal transducing histidine kinase"/>
    <property type="match status" value="1"/>
</dbReference>
<evidence type="ECO:0000313" key="5">
    <source>
        <dbReference type="Proteomes" id="UP000282837"/>
    </source>
</evidence>
<dbReference type="EC" id="2.7.13.3" evidence="2"/>
<dbReference type="AlphaFoldDB" id="A0A3S2X061"/>
<dbReference type="Pfam" id="PF00512">
    <property type="entry name" value="HisKA"/>
    <property type="match status" value="1"/>
</dbReference>
<keyword evidence="5" id="KW-1185">Reference proteome</keyword>
<dbReference type="InterPro" id="IPR003661">
    <property type="entry name" value="HisK_dim/P_dom"/>
</dbReference>
<comment type="catalytic activity">
    <reaction evidence="1">
        <text>ATP + protein L-histidine = ADP + protein N-phospho-L-histidine.</text>
        <dbReference type="EC" id="2.7.13.3"/>
    </reaction>
</comment>
<dbReference type="Proteomes" id="UP000282837">
    <property type="component" value="Unassembled WGS sequence"/>
</dbReference>
<feature type="domain" description="Signal transduction histidine kinase dimerisation/phosphoacceptor" evidence="3">
    <location>
        <begin position="333"/>
        <end position="401"/>
    </location>
</feature>
<name>A0A3S2X061_9SPHN</name>
<reference evidence="4 5" key="1">
    <citation type="submission" date="2019-01" db="EMBL/GenBank/DDBJ databases">
        <authorList>
            <person name="Chen W.-M."/>
        </authorList>
    </citation>
    <scope>NUCLEOTIDE SEQUENCE [LARGE SCALE GENOMIC DNA]</scope>
    <source>
        <strain evidence="4 5">FSY-9</strain>
    </source>
</reference>
<dbReference type="OrthoDB" id="9813151at2"/>
<comment type="caution">
    <text evidence="4">The sequence shown here is derived from an EMBL/GenBank/DDBJ whole genome shotgun (WGS) entry which is preliminary data.</text>
</comment>
<accession>A0A3S2X061</accession>
<protein>
    <recommendedName>
        <fullName evidence="2">histidine kinase</fullName>
        <ecNumber evidence="2">2.7.13.3</ecNumber>
    </recommendedName>
</protein>
<dbReference type="InterPro" id="IPR036097">
    <property type="entry name" value="HisK_dim/P_sf"/>
</dbReference>